<evidence type="ECO:0000313" key="10">
    <source>
        <dbReference type="EMBL" id="NDL68327.1"/>
    </source>
</evidence>
<keyword evidence="11" id="KW-1185">Reference proteome</keyword>
<sequence length="425" mass="46039">MAESLIASGGIPFFLVFTGGLLSFFSPCVVPLIPIYMGYLAGNAKVVDGEGRISYNRGKVFLYTFLFVLGISFAFFLLGFSFSALGSFFSRNRTVFSRVGGILIILLGLVQMGFLEFKFLERERKFKLPFDPSRMSPLVAVVMGFTFSFAWTPCVGPALTSVLILASSAQTAGLGNLLVLVYTLGFVIPFLVLGIFTTQVLNFLKAKQQVLRFAVKASGVLLVAIGIMTFTGLFNNITSYMNTLGEAPSGAPTREAPEPEAGPDAAAPDGPDAPASIPAFDFTLQDQYGTTHTLSDYKGKVVFLNFWATWCPPCKAEMPHIQSLYEEYGSNGGDVVFLGVGNPKTDRNPGGSDGSVEDITRFLEGNGYTFPTVFDETGEVLGAYQISAFPTTFMIDAEGNVYGYVSGQLTKEMMRNIIEQTRSGR</sequence>
<evidence type="ECO:0000313" key="11">
    <source>
        <dbReference type="Proteomes" id="UP000461585"/>
    </source>
</evidence>
<evidence type="ECO:0000259" key="9">
    <source>
        <dbReference type="PROSITE" id="PS51352"/>
    </source>
</evidence>
<keyword evidence="6 8" id="KW-0472">Membrane</keyword>
<dbReference type="Gene3D" id="3.40.30.10">
    <property type="entry name" value="Glutaredoxin"/>
    <property type="match status" value="1"/>
</dbReference>
<feature type="transmembrane region" description="Helical" evidence="8">
    <location>
        <begin position="138"/>
        <end position="165"/>
    </location>
</feature>
<dbReference type="GO" id="GO:0016491">
    <property type="term" value="F:oxidoreductase activity"/>
    <property type="evidence" value="ECO:0007669"/>
    <property type="project" value="InterPro"/>
</dbReference>
<dbReference type="GO" id="GO:0016209">
    <property type="term" value="F:antioxidant activity"/>
    <property type="evidence" value="ECO:0007669"/>
    <property type="project" value="InterPro"/>
</dbReference>
<dbReference type="GO" id="GO:0005886">
    <property type="term" value="C:plasma membrane"/>
    <property type="evidence" value="ECO:0007669"/>
    <property type="project" value="UniProtKB-SubCell"/>
</dbReference>
<feature type="domain" description="Thioredoxin" evidence="9">
    <location>
        <begin position="273"/>
        <end position="423"/>
    </location>
</feature>
<evidence type="ECO:0000256" key="7">
    <source>
        <dbReference type="SAM" id="MobiDB-lite"/>
    </source>
</evidence>
<dbReference type="Proteomes" id="UP000461585">
    <property type="component" value="Unassembled WGS sequence"/>
</dbReference>
<evidence type="ECO:0000256" key="1">
    <source>
        <dbReference type="ARBA" id="ARBA00004651"/>
    </source>
</evidence>
<evidence type="ECO:0000256" key="5">
    <source>
        <dbReference type="ARBA" id="ARBA00022989"/>
    </source>
</evidence>
<proteinExistence type="inferred from homology"/>
<feature type="region of interest" description="Disordered" evidence="7">
    <location>
        <begin position="248"/>
        <end position="270"/>
    </location>
</feature>
<dbReference type="CDD" id="cd02966">
    <property type="entry name" value="TlpA_like_family"/>
    <property type="match status" value="1"/>
</dbReference>
<keyword evidence="4 8" id="KW-0812">Transmembrane</keyword>
<reference evidence="10 11" key="1">
    <citation type="submission" date="2020-01" db="EMBL/GenBank/DDBJ databases">
        <title>Anaeroalcalibacter tamaniensis gen. nov., sp. nov., moderately halophilic strictly anaerobic fermenter bacterium from mud volcano of Taman peninsula.</title>
        <authorList>
            <person name="Frolova A."/>
            <person name="Merkel A.Y."/>
            <person name="Slobodkin A.I."/>
        </authorList>
    </citation>
    <scope>NUCLEOTIDE SEQUENCE [LARGE SCALE GENOMIC DNA]</scope>
    <source>
        <strain evidence="10 11">F-3ap</strain>
    </source>
</reference>
<keyword evidence="3" id="KW-1003">Cell membrane</keyword>
<comment type="caution">
    <text evidence="10">The sequence shown here is derived from an EMBL/GenBank/DDBJ whole genome shotgun (WGS) entry which is preliminary data.</text>
</comment>
<dbReference type="Pfam" id="PF00578">
    <property type="entry name" value="AhpC-TSA"/>
    <property type="match status" value="1"/>
</dbReference>
<evidence type="ECO:0000256" key="2">
    <source>
        <dbReference type="ARBA" id="ARBA00006143"/>
    </source>
</evidence>
<dbReference type="InterPro" id="IPR000866">
    <property type="entry name" value="AhpC/TSA"/>
</dbReference>
<keyword evidence="5 8" id="KW-1133">Transmembrane helix</keyword>
<feature type="transmembrane region" description="Helical" evidence="8">
    <location>
        <begin position="12"/>
        <end position="39"/>
    </location>
</feature>
<dbReference type="InterPro" id="IPR036249">
    <property type="entry name" value="Thioredoxin-like_sf"/>
</dbReference>
<dbReference type="SUPFAM" id="SSF52833">
    <property type="entry name" value="Thioredoxin-like"/>
    <property type="match status" value="1"/>
</dbReference>
<evidence type="ECO:0000256" key="4">
    <source>
        <dbReference type="ARBA" id="ARBA00022692"/>
    </source>
</evidence>
<dbReference type="Pfam" id="PF02683">
    <property type="entry name" value="DsbD_TM"/>
    <property type="match status" value="1"/>
</dbReference>
<dbReference type="PROSITE" id="PS00194">
    <property type="entry name" value="THIOREDOXIN_1"/>
    <property type="match status" value="1"/>
</dbReference>
<dbReference type="RefSeq" id="WP_162371052.1">
    <property type="nucleotide sequence ID" value="NZ_JAAEEH010000035.1"/>
</dbReference>
<dbReference type="AlphaFoldDB" id="A0A7X5KPL6"/>
<accession>A0A7X5KPL6</accession>
<dbReference type="InterPro" id="IPR051790">
    <property type="entry name" value="Cytochrome_c-biogenesis_DsbD"/>
</dbReference>
<name>A0A7X5KPL6_9FIRM</name>
<evidence type="ECO:0000256" key="6">
    <source>
        <dbReference type="ARBA" id="ARBA00023136"/>
    </source>
</evidence>
<dbReference type="PANTHER" id="PTHR31272:SF4">
    <property type="entry name" value="CYTOCHROME C-TYPE BIOGENESIS PROTEIN HI_1454-RELATED"/>
    <property type="match status" value="1"/>
</dbReference>
<gene>
    <name evidence="10" type="ORF">GXN74_11305</name>
</gene>
<dbReference type="EMBL" id="JAAEEH010000035">
    <property type="protein sequence ID" value="NDL68327.1"/>
    <property type="molecule type" value="Genomic_DNA"/>
</dbReference>
<protein>
    <submittedName>
        <fullName evidence="10">Redoxin domain-containing protein</fullName>
    </submittedName>
</protein>
<evidence type="ECO:0000256" key="3">
    <source>
        <dbReference type="ARBA" id="ARBA00022475"/>
    </source>
</evidence>
<comment type="subcellular location">
    <subcellularLocation>
        <location evidence="1">Cell membrane</location>
        <topology evidence="1">Multi-pass membrane protein</topology>
    </subcellularLocation>
</comment>
<dbReference type="PANTHER" id="PTHR31272">
    <property type="entry name" value="CYTOCHROME C-TYPE BIOGENESIS PROTEIN HI_1454-RELATED"/>
    <property type="match status" value="1"/>
</dbReference>
<feature type="transmembrane region" description="Helical" evidence="8">
    <location>
        <begin position="60"/>
        <end position="89"/>
    </location>
</feature>
<feature type="transmembrane region" description="Helical" evidence="8">
    <location>
        <begin position="95"/>
        <end position="117"/>
    </location>
</feature>
<organism evidence="10 11">
    <name type="scientific">Anaerotalea alkaliphila</name>
    <dbReference type="NCBI Taxonomy" id="2662126"/>
    <lineage>
        <taxon>Bacteria</taxon>
        <taxon>Bacillati</taxon>
        <taxon>Bacillota</taxon>
        <taxon>Clostridia</taxon>
        <taxon>Eubacteriales</taxon>
        <taxon>Anaerotalea</taxon>
    </lineage>
</organism>
<dbReference type="PROSITE" id="PS51352">
    <property type="entry name" value="THIOREDOXIN_2"/>
    <property type="match status" value="1"/>
</dbReference>
<feature type="transmembrane region" description="Helical" evidence="8">
    <location>
        <begin position="177"/>
        <end position="201"/>
    </location>
</feature>
<feature type="transmembrane region" description="Helical" evidence="8">
    <location>
        <begin position="213"/>
        <end position="234"/>
    </location>
</feature>
<dbReference type="InterPro" id="IPR013766">
    <property type="entry name" value="Thioredoxin_domain"/>
</dbReference>
<evidence type="ECO:0000256" key="8">
    <source>
        <dbReference type="SAM" id="Phobius"/>
    </source>
</evidence>
<dbReference type="InterPro" id="IPR017937">
    <property type="entry name" value="Thioredoxin_CS"/>
</dbReference>
<comment type="similarity">
    <text evidence="2">Belongs to the DsbD family.</text>
</comment>
<dbReference type="GO" id="GO:0017004">
    <property type="term" value="P:cytochrome complex assembly"/>
    <property type="evidence" value="ECO:0007669"/>
    <property type="project" value="InterPro"/>
</dbReference>
<dbReference type="InterPro" id="IPR003834">
    <property type="entry name" value="Cyt_c_assmbl_TM_dom"/>
</dbReference>